<organism evidence="1 2">
    <name type="scientific">Hypericibacter adhaerens</name>
    <dbReference type="NCBI Taxonomy" id="2602016"/>
    <lineage>
        <taxon>Bacteria</taxon>
        <taxon>Pseudomonadati</taxon>
        <taxon>Pseudomonadota</taxon>
        <taxon>Alphaproteobacteria</taxon>
        <taxon>Rhodospirillales</taxon>
        <taxon>Dongiaceae</taxon>
        <taxon>Hypericibacter</taxon>
    </lineage>
</organism>
<dbReference type="KEGG" id="hadh:FRZ61_49920"/>
<dbReference type="PANTHER" id="PTHR44809">
    <property type="match status" value="1"/>
</dbReference>
<keyword evidence="2" id="KW-1185">Reference proteome</keyword>
<dbReference type="EMBL" id="CP042582">
    <property type="protein sequence ID" value="QEX25047.1"/>
    <property type="molecule type" value="Genomic_DNA"/>
</dbReference>
<evidence type="ECO:0000313" key="2">
    <source>
        <dbReference type="Proteomes" id="UP000325797"/>
    </source>
</evidence>
<evidence type="ECO:0000313" key="1">
    <source>
        <dbReference type="EMBL" id="QEX25047.1"/>
    </source>
</evidence>
<dbReference type="Gene3D" id="3.40.50.2000">
    <property type="entry name" value="Glycogen Phosphorylase B"/>
    <property type="match status" value="1"/>
</dbReference>
<dbReference type="AlphaFoldDB" id="A0A5J6N6B4"/>
<sequence>MSSLFKEALRAHQAGQTTAAEFFYRQAIAAGQEVRSARNNLVLLLVNRRAFAEAKALLAEAVAGPGADAASHFMLARLLAAEGDETAARASLERASSLDPTAIPVRLELARLLAAKGEFQAARERLDDAGPGRTPGEVAAILQGRAEIEMAWADRDPAGEALHLDAAEAALREALALAPRGATIVNNLAMLLRRRGALEEAETLARQLPALAPRAPESALTLAAVLAGRDPGREEEAVAVLRQALAQWPDDATLHYNLAYSLLRLGRLREAWPHYARRFERPRTTHRPMKGPRWDGAPTQAPLLVWAELGFGDVLQFARFLPQVAARAPNLILACQPALMPLFRHLPAVAQVVDVAKPLPPYGAQIALLDLGLALGIETVDLPGPIPFLTPPPDDGRWREIEAAPSPRIGIVWVGNRESGPARSTSLDRFARLAERLDLTLLSLQMGPAVAEIAKDGAGRVIDLSPLIRDFGDTASAIARLDLVITVDTAVGHLAGALDKETWLLLPHRTGWMWHFDPERSVWYPKHRLFRQPATADWDGLFAKLEPALAEWLGRHGGSR</sequence>
<dbReference type="InterPro" id="IPR052943">
    <property type="entry name" value="TMTC_O-mannosyl-trnsfr"/>
</dbReference>
<reference evidence="1 2" key="1">
    <citation type="submission" date="2019-08" db="EMBL/GenBank/DDBJ databases">
        <title>Hyperibacter terrae gen. nov., sp. nov. and Hyperibacter viscosus sp. nov., two new members in the family Rhodospirillaceae isolated from the rhizosphere of Hypericum perforatum.</title>
        <authorList>
            <person name="Noviana Z."/>
        </authorList>
    </citation>
    <scope>NUCLEOTIDE SEQUENCE [LARGE SCALE GENOMIC DNA]</scope>
    <source>
        <strain evidence="1 2">R5959</strain>
    </source>
</reference>
<dbReference type="Pfam" id="PF13432">
    <property type="entry name" value="TPR_16"/>
    <property type="match status" value="1"/>
</dbReference>
<dbReference type="Proteomes" id="UP000325797">
    <property type="component" value="Chromosome"/>
</dbReference>
<dbReference type="InterPro" id="IPR011990">
    <property type="entry name" value="TPR-like_helical_dom_sf"/>
</dbReference>
<proteinExistence type="predicted"/>
<dbReference type="Pfam" id="PF13414">
    <property type="entry name" value="TPR_11"/>
    <property type="match status" value="1"/>
</dbReference>
<name>A0A5J6N6B4_9PROT</name>
<protein>
    <submittedName>
        <fullName evidence="1">Uncharacterized protein</fullName>
    </submittedName>
</protein>
<dbReference type="SUPFAM" id="SSF53756">
    <property type="entry name" value="UDP-Glycosyltransferase/glycogen phosphorylase"/>
    <property type="match status" value="1"/>
</dbReference>
<gene>
    <name evidence="1" type="ORF">FRZ61_49920</name>
</gene>
<dbReference type="Gene3D" id="1.25.40.10">
    <property type="entry name" value="Tetratricopeptide repeat domain"/>
    <property type="match status" value="1"/>
</dbReference>
<dbReference type="RefSeq" id="WP_191909198.1">
    <property type="nucleotide sequence ID" value="NZ_CP042582.1"/>
</dbReference>
<dbReference type="SUPFAM" id="SSF48452">
    <property type="entry name" value="TPR-like"/>
    <property type="match status" value="1"/>
</dbReference>
<accession>A0A5J6N6B4</accession>
<dbReference type="Pfam" id="PF14559">
    <property type="entry name" value="TPR_19"/>
    <property type="match status" value="1"/>
</dbReference>
<dbReference type="PANTHER" id="PTHR44809:SF1">
    <property type="entry name" value="PROTEIN O-MANNOSYL-TRANSFERASE TMTC1"/>
    <property type="match status" value="1"/>
</dbReference>